<accession>A0A183BJ37</accession>
<feature type="compositionally biased region" description="Polar residues" evidence="4">
    <location>
        <begin position="283"/>
        <end position="293"/>
    </location>
</feature>
<evidence type="ECO:0000256" key="1">
    <source>
        <dbReference type="ARBA" id="ARBA00004496"/>
    </source>
</evidence>
<dbReference type="Gene3D" id="2.30.29.30">
    <property type="entry name" value="Pleckstrin-homology domain (PH domain)/Phosphotyrosine-binding domain (PTB)"/>
    <property type="match status" value="1"/>
</dbReference>
<feature type="compositionally biased region" description="Low complexity" evidence="4">
    <location>
        <begin position="268"/>
        <end position="282"/>
    </location>
</feature>
<evidence type="ECO:0000256" key="2">
    <source>
        <dbReference type="ARBA" id="ARBA00008778"/>
    </source>
</evidence>
<reference evidence="5" key="2">
    <citation type="submission" date="2014-05" db="EMBL/GenBank/DDBJ databases">
        <title>The genome and life-stage specific transcriptomes of Globodera pallida elucidate key aspects of plant parasitism by a cyst nematode.</title>
        <authorList>
            <person name="Cotton J.A."/>
            <person name="Lilley C.J."/>
            <person name="Jones L.M."/>
            <person name="Kikuchi T."/>
            <person name="Reid A.J."/>
            <person name="Thorpe P."/>
            <person name="Tsai I.J."/>
            <person name="Beasley H."/>
            <person name="Blok V."/>
            <person name="Cock P.J.A."/>
            <person name="Van den Akker S.E."/>
            <person name="Holroyd N."/>
            <person name="Hunt M."/>
            <person name="Mantelin S."/>
            <person name="Naghra H."/>
            <person name="Pain A."/>
            <person name="Palomares-Rius J.E."/>
            <person name="Zarowiecki M."/>
            <person name="Berriman M."/>
            <person name="Jones J.T."/>
            <person name="Urwin P.E."/>
        </authorList>
    </citation>
    <scope>NUCLEOTIDE SEQUENCE [LARGE SCALE GENOMIC DNA]</scope>
    <source>
        <strain evidence="5">Lindley</strain>
    </source>
</reference>
<reference evidence="6" key="3">
    <citation type="submission" date="2016-06" db="UniProtKB">
        <authorList>
            <consortium name="WormBaseParasite"/>
        </authorList>
    </citation>
    <scope>IDENTIFICATION</scope>
</reference>
<dbReference type="InterPro" id="IPR011993">
    <property type="entry name" value="PH-like_dom_sf"/>
</dbReference>
<organism evidence="5 6">
    <name type="scientific">Globodera pallida</name>
    <name type="common">Potato cyst nematode worm</name>
    <name type="synonym">Heterodera pallida</name>
    <dbReference type="NCBI Taxonomy" id="36090"/>
    <lineage>
        <taxon>Eukaryota</taxon>
        <taxon>Metazoa</taxon>
        <taxon>Ecdysozoa</taxon>
        <taxon>Nematoda</taxon>
        <taxon>Chromadorea</taxon>
        <taxon>Rhabditida</taxon>
        <taxon>Tylenchina</taxon>
        <taxon>Tylenchomorpha</taxon>
        <taxon>Tylenchoidea</taxon>
        <taxon>Heteroderidae</taxon>
        <taxon>Heteroderinae</taxon>
        <taxon>Globodera</taxon>
    </lineage>
</organism>
<keyword evidence="5" id="KW-1185">Reference proteome</keyword>
<keyword evidence="3" id="KW-0963">Cytoplasm</keyword>
<feature type="region of interest" description="Disordered" evidence="4">
    <location>
        <begin position="177"/>
        <end position="206"/>
    </location>
</feature>
<name>A0A183BJ37_GLOPA</name>
<dbReference type="WBParaSite" id="GPLIN_000061600">
    <property type="protein sequence ID" value="GPLIN_000061600"/>
    <property type="gene ID" value="GPLIN_000061600"/>
</dbReference>
<dbReference type="Proteomes" id="UP000050741">
    <property type="component" value="Unassembled WGS sequence"/>
</dbReference>
<proteinExistence type="inferred from homology"/>
<evidence type="ECO:0000256" key="4">
    <source>
        <dbReference type="SAM" id="MobiDB-lite"/>
    </source>
</evidence>
<evidence type="ECO:0000256" key="3">
    <source>
        <dbReference type="ARBA" id="ARBA00022490"/>
    </source>
</evidence>
<dbReference type="GO" id="GO:0005737">
    <property type="term" value="C:cytoplasm"/>
    <property type="evidence" value="ECO:0007669"/>
    <property type="project" value="UniProtKB-SubCell"/>
</dbReference>
<dbReference type="Pfam" id="PF06058">
    <property type="entry name" value="DCP1"/>
    <property type="match status" value="1"/>
</dbReference>
<evidence type="ECO:0000313" key="5">
    <source>
        <dbReference type="Proteomes" id="UP000050741"/>
    </source>
</evidence>
<dbReference type="GO" id="GO:0000290">
    <property type="term" value="P:deadenylation-dependent decapping of nuclear-transcribed mRNA"/>
    <property type="evidence" value="ECO:0007669"/>
    <property type="project" value="InterPro"/>
</dbReference>
<dbReference type="InterPro" id="IPR010334">
    <property type="entry name" value="Dcp1"/>
</dbReference>
<feature type="compositionally biased region" description="Basic and acidic residues" evidence="4">
    <location>
        <begin position="312"/>
        <end position="322"/>
    </location>
</feature>
<protein>
    <submittedName>
        <fullName evidence="6">KH_dom_type_1 domain-containing protein</fullName>
    </submittedName>
</protein>
<feature type="region of interest" description="Disordered" evidence="4">
    <location>
        <begin position="243"/>
        <end position="325"/>
    </location>
</feature>
<evidence type="ECO:0000313" key="6">
    <source>
        <dbReference type="WBParaSite" id="GPLIN_000061600"/>
    </source>
</evidence>
<sequence>MANIDEDRDKNFKKIRRIDTSAVKVIEYCDQASVFSFVDGQWKKTGIQNVPLFLYEKVVGARYALLVGLPPEESFTLEITQEIQVQHDPSNNIFIKNVEQGILRVRGVGINDKDCCKKVFNAIVQLLNEQRSSQCTMVKIHNSSSGIDATEEQSIDRSQLKHEVVIVSLVQDEQQKQQQQHMAAAASTKSRLEKRQSAGGGRRGGTRAMPKFLHALCCCLRPKAYNKKYDSSSGVDYPDVRGGGGAAVGSSSSSPITQVAVGGGKQFQQQQSSAAASRAAASNTTKILQQQQQLRERGDRSRLLQKKTPQRWHGDENERDELPCGDAIGSRAHILFVQ</sequence>
<comment type="similarity">
    <text evidence="2">Belongs to the DCP1 family.</text>
</comment>
<dbReference type="AlphaFoldDB" id="A0A183BJ37"/>
<feature type="compositionally biased region" description="Low complexity" evidence="4">
    <location>
        <begin position="177"/>
        <end position="186"/>
    </location>
</feature>
<dbReference type="GO" id="GO:0008047">
    <property type="term" value="F:enzyme activator activity"/>
    <property type="evidence" value="ECO:0007669"/>
    <property type="project" value="InterPro"/>
</dbReference>
<reference evidence="5" key="1">
    <citation type="submission" date="2013-12" db="EMBL/GenBank/DDBJ databases">
        <authorList>
            <person name="Aslett M."/>
        </authorList>
    </citation>
    <scope>NUCLEOTIDE SEQUENCE [LARGE SCALE GENOMIC DNA]</scope>
    <source>
        <strain evidence="5">Lindley</strain>
    </source>
</reference>
<comment type="subcellular location">
    <subcellularLocation>
        <location evidence="1">Cytoplasm</location>
    </subcellularLocation>
</comment>